<keyword evidence="3" id="KW-1185">Reference proteome</keyword>
<feature type="region of interest" description="Disordered" evidence="1">
    <location>
        <begin position="386"/>
        <end position="451"/>
    </location>
</feature>
<evidence type="ECO:0000256" key="1">
    <source>
        <dbReference type="SAM" id="MobiDB-lite"/>
    </source>
</evidence>
<protein>
    <submittedName>
        <fullName evidence="2">Uncharacterized protein</fullName>
    </submittedName>
</protein>
<proteinExistence type="predicted"/>
<feature type="compositionally biased region" description="Low complexity" evidence="1">
    <location>
        <begin position="167"/>
        <end position="183"/>
    </location>
</feature>
<gene>
    <name evidence="2" type="ORF">ONZ51_g5657</name>
</gene>
<evidence type="ECO:0000313" key="3">
    <source>
        <dbReference type="Proteomes" id="UP001215151"/>
    </source>
</evidence>
<feature type="compositionally biased region" description="Polar residues" evidence="1">
    <location>
        <begin position="441"/>
        <end position="451"/>
    </location>
</feature>
<sequence length="451" mass="48529">MDNFICEASGSPPPPSYELSQHEFDQKTTRAVEESAAEPPRPSVDDDGFEIWDDAVFEAALTALAHLGPLTTAEASSEDKSDTRAISHPSFAPRFPSEKARAMSPIPPARPFQHANINEDHALDSTASGSSSSRIRPLRVSRRGQPEKERPSWYQDAGLESNANPPSSYAESSQASSSSQQSSVGPPRGPHAPRRQLTVFNQAGEAEREITPPPEFTPVGPSLDGPPYELVVMRYEGPELDSAGPSPELPPFDSSSEPQIPQPPPAPPHPEVPASNAHVSSAIPLTSSSTTSRSRADRTALDATAVHLTKSQPPFPANMKSGVVPRVSFDARMAYNRPLPAIPQDDPAPISFDASAFYSHAVAAQFTSNASTRRLPVQPTTRASVYSDTWTMPKPPSSNDFGAPARAAPPLVSPRPSYAYGRTEFAESDNGSSDTHHSRQRTWSPTSSSWR</sequence>
<organism evidence="2 3">
    <name type="scientific">Trametes cubensis</name>
    <dbReference type="NCBI Taxonomy" id="1111947"/>
    <lineage>
        <taxon>Eukaryota</taxon>
        <taxon>Fungi</taxon>
        <taxon>Dikarya</taxon>
        <taxon>Basidiomycota</taxon>
        <taxon>Agaricomycotina</taxon>
        <taxon>Agaricomycetes</taxon>
        <taxon>Polyporales</taxon>
        <taxon>Polyporaceae</taxon>
        <taxon>Trametes</taxon>
    </lineage>
</organism>
<evidence type="ECO:0000313" key="2">
    <source>
        <dbReference type="EMBL" id="KAJ8481946.1"/>
    </source>
</evidence>
<comment type="caution">
    <text evidence="2">The sequence shown here is derived from an EMBL/GenBank/DDBJ whole genome shotgun (WGS) entry which is preliminary data.</text>
</comment>
<dbReference type="Proteomes" id="UP001215151">
    <property type="component" value="Unassembled WGS sequence"/>
</dbReference>
<accession>A0AAD7TTM8</accession>
<dbReference type="EMBL" id="JAPEVG010000125">
    <property type="protein sequence ID" value="KAJ8481946.1"/>
    <property type="molecule type" value="Genomic_DNA"/>
</dbReference>
<feature type="region of interest" description="Disordered" evidence="1">
    <location>
        <begin position="72"/>
        <end position="321"/>
    </location>
</feature>
<name>A0AAD7TTM8_9APHY</name>
<feature type="compositionally biased region" description="Pro residues" evidence="1">
    <location>
        <begin position="260"/>
        <end position="271"/>
    </location>
</feature>
<dbReference type="AlphaFoldDB" id="A0AAD7TTM8"/>
<feature type="compositionally biased region" description="Basic and acidic residues" evidence="1">
    <location>
        <begin position="20"/>
        <end position="33"/>
    </location>
</feature>
<reference evidence="2" key="1">
    <citation type="submission" date="2022-11" db="EMBL/GenBank/DDBJ databases">
        <title>Genome Sequence of Cubamyces cubensis.</title>
        <authorList>
            <person name="Buettner E."/>
        </authorList>
    </citation>
    <scope>NUCLEOTIDE SEQUENCE</scope>
    <source>
        <strain evidence="2">MPL-01</strain>
    </source>
</reference>
<feature type="region of interest" description="Disordered" evidence="1">
    <location>
        <begin position="1"/>
        <end position="49"/>
    </location>
</feature>